<dbReference type="AlphaFoldDB" id="A0A5C6TUF7"/>
<dbReference type="Proteomes" id="UP000321249">
    <property type="component" value="Unassembled WGS sequence"/>
</dbReference>
<feature type="domain" description="Abortive phage infection protein C-terminal" evidence="1">
    <location>
        <begin position="237"/>
        <end position="371"/>
    </location>
</feature>
<accession>A0A5C6TUF7</accession>
<dbReference type="RefSeq" id="WP_147043156.1">
    <property type="nucleotide sequence ID" value="NZ_BAABIR010000004.1"/>
</dbReference>
<gene>
    <name evidence="2" type="ORF">FRZ32_08795</name>
</gene>
<sequence>MYVTPDQSWQAAYATTKANFGLNDDAIGVFAIQLRFNLDDIKTIAAEAITGGGNDRKCDVLHIDKEMGVAVIAQCYVARTRKPAAKANKAADLNTAVSWLLSADLATLDAALRGRAQELRDAIKSGDIRQIHCWYVHNLPTSENVRKELETVETTVRIALSSYSGGSQINVFAKEVGADEIESLYTKAERTIIVTDTFVVQVPDVIEHKEAGWSSISTFVPGIWLAKLYGQYETDLFSANLRGYLGSRSSDKNINNGIKNTANNEPENFLVYNNGITSLVLDYEYGKKTSKGRKLTITGVSIVNGAQTTGSIASAEGVVSDDLLVGVRFVKAASDDLIEKIVKFNNSQNKLEAADFRSNDSIQERLRSEFSAIPDAEYEGGRRGGASDAIKRSKYTLPSYTVGQSLTAFHGDPVLAYDKKSEIWIDDNNYGRIFTDRTNARHIVFCFSILEAINSRRLKLLEKQKTDSSSLTKLEVTTLEFLNRKGSQFLLIYVVAQCLETILSKPIPNKFDVRFKENRSPFKLAAEWEPILDILLPLSGQLDDAFTKGRVTTEGVKKTVPNFTGVFASIANLQEATFKAFAAKVEIA</sequence>
<comment type="caution">
    <text evidence="2">The sequence shown here is derived from an EMBL/GenBank/DDBJ whole genome shotgun (WGS) entry which is preliminary data.</text>
</comment>
<evidence type="ECO:0000259" key="1">
    <source>
        <dbReference type="Pfam" id="PF10592"/>
    </source>
</evidence>
<proteinExistence type="predicted"/>
<name>A0A5C6TUF7_9SPHN</name>
<protein>
    <recommendedName>
        <fullName evidence="1">Abortive phage infection protein C-terminal domain-containing protein</fullName>
    </recommendedName>
</protein>
<dbReference type="EMBL" id="VOQQ01000001">
    <property type="protein sequence ID" value="TXC63750.1"/>
    <property type="molecule type" value="Genomic_DNA"/>
</dbReference>
<dbReference type="InterPro" id="IPR018891">
    <property type="entry name" value="AIPR_C"/>
</dbReference>
<dbReference type="Pfam" id="PF10592">
    <property type="entry name" value="AIPR"/>
    <property type="match status" value="1"/>
</dbReference>
<keyword evidence="3" id="KW-1185">Reference proteome</keyword>
<evidence type="ECO:0000313" key="2">
    <source>
        <dbReference type="EMBL" id="TXC63750.1"/>
    </source>
</evidence>
<reference evidence="2 3" key="1">
    <citation type="journal article" date="2015" name="J. Microbiol.">
        <title>Sphingosinicella ginsenosidimutans sp. nov., with ginsenoside converting activity.</title>
        <authorList>
            <person name="Kim J.K."/>
            <person name="Kang M.S."/>
            <person name="Park S.C."/>
            <person name="Kim K.M."/>
            <person name="Choi K."/>
            <person name="Yoon M.H."/>
            <person name="Im W.T."/>
        </authorList>
    </citation>
    <scope>NUCLEOTIDE SEQUENCE [LARGE SCALE GENOMIC DNA]</scope>
    <source>
        <strain evidence="2 3">BS-11</strain>
    </source>
</reference>
<evidence type="ECO:0000313" key="3">
    <source>
        <dbReference type="Proteomes" id="UP000321249"/>
    </source>
</evidence>
<organism evidence="2 3">
    <name type="scientific">Allosphingosinicella ginsenosidimutans</name>
    <dbReference type="NCBI Taxonomy" id="1176539"/>
    <lineage>
        <taxon>Bacteria</taxon>
        <taxon>Pseudomonadati</taxon>
        <taxon>Pseudomonadota</taxon>
        <taxon>Alphaproteobacteria</taxon>
        <taxon>Sphingomonadales</taxon>
        <taxon>Sphingomonadaceae</taxon>
        <taxon>Allosphingosinicella</taxon>
    </lineage>
</organism>
<dbReference type="OrthoDB" id="9806213at2"/>